<protein>
    <recommendedName>
        <fullName evidence="10">snRNA transcription factor</fullName>
    </recommendedName>
</protein>
<dbReference type="OrthoDB" id="3437960at2759"/>
<dbReference type="STRING" id="763407.A0A167KXE5"/>
<dbReference type="GO" id="GO:0005634">
    <property type="term" value="C:nucleus"/>
    <property type="evidence" value="ECO:0007669"/>
    <property type="project" value="UniProtKB-SubCell"/>
</dbReference>
<keyword evidence="5" id="KW-0804">Transcription</keyword>
<evidence type="ECO:0000256" key="5">
    <source>
        <dbReference type="ARBA" id="ARBA00023163"/>
    </source>
</evidence>
<evidence type="ECO:0000256" key="4">
    <source>
        <dbReference type="ARBA" id="ARBA00023125"/>
    </source>
</evidence>
<dbReference type="Pfam" id="PF12251">
    <property type="entry name" value="SNAPC3"/>
    <property type="match status" value="1"/>
</dbReference>
<dbReference type="GO" id="GO:0019185">
    <property type="term" value="C:snRNA-activating protein complex"/>
    <property type="evidence" value="ECO:0007669"/>
    <property type="project" value="TreeGrafter"/>
</dbReference>
<evidence type="ECO:0000313" key="8">
    <source>
        <dbReference type="EMBL" id="OAD69107.1"/>
    </source>
</evidence>
<dbReference type="GeneID" id="28993306"/>
<keyword evidence="4" id="KW-0238">DNA-binding</keyword>
<reference evidence="9" key="1">
    <citation type="submission" date="2015-06" db="EMBL/GenBank/DDBJ databases">
        <title>Expansion of signal transduction pathways in fungi by whole-genome duplication.</title>
        <authorList>
            <consortium name="DOE Joint Genome Institute"/>
            <person name="Corrochano L.M."/>
            <person name="Kuo A."/>
            <person name="Marcet-Houben M."/>
            <person name="Polaino S."/>
            <person name="Salamov A."/>
            <person name="Villalobos J.M."/>
            <person name="Alvarez M.I."/>
            <person name="Avalos J."/>
            <person name="Benito E.P."/>
            <person name="Benoit I."/>
            <person name="Burger G."/>
            <person name="Camino L.P."/>
            <person name="Canovas D."/>
            <person name="Cerda-Olmedo E."/>
            <person name="Cheng J.-F."/>
            <person name="Dominguez A."/>
            <person name="Elias M."/>
            <person name="Eslava A.P."/>
            <person name="Glaser F."/>
            <person name="Grimwood J."/>
            <person name="Gutierrez G."/>
            <person name="Heitman J."/>
            <person name="Henrissat B."/>
            <person name="Iturriaga E.A."/>
            <person name="Lang B.F."/>
            <person name="Lavin J.L."/>
            <person name="Lee S."/>
            <person name="Li W."/>
            <person name="Lindquist E."/>
            <person name="Lopez-Garcia S."/>
            <person name="Luque E.M."/>
            <person name="Marcos A.T."/>
            <person name="Martin J."/>
            <person name="McCluskey K."/>
            <person name="Medina H.R."/>
            <person name="Miralles-Duran A."/>
            <person name="Miyazaki A."/>
            <person name="Munoz-Torres E."/>
            <person name="Oguiza J.A."/>
            <person name="Ohm R."/>
            <person name="Olmedo M."/>
            <person name="Orejas M."/>
            <person name="Ortiz-Castellanos L."/>
            <person name="Pisabarro A.G."/>
            <person name="Rodriguez-Romero J."/>
            <person name="Ruiz-Herrera J."/>
            <person name="Ruiz-Vazquez R."/>
            <person name="Sanz C."/>
            <person name="Schackwitz W."/>
            <person name="Schmutz J."/>
            <person name="Shahriari M."/>
            <person name="Shelest E."/>
            <person name="Silva-Franco F."/>
            <person name="Soanes D."/>
            <person name="Syed K."/>
            <person name="Tagua V.G."/>
            <person name="Talbot N.J."/>
            <person name="Thon M."/>
            <person name="De vries R.P."/>
            <person name="Wiebenga A."/>
            <person name="Yadav J.S."/>
            <person name="Braun E.L."/>
            <person name="Baker S."/>
            <person name="Garre V."/>
            <person name="Horwitz B."/>
            <person name="Torres-Martinez S."/>
            <person name="Idnurm A."/>
            <person name="Herrera-Estrella A."/>
            <person name="Gabaldon T."/>
            <person name="Grigoriev I.V."/>
        </authorList>
    </citation>
    <scope>NUCLEOTIDE SEQUENCE [LARGE SCALE GENOMIC DNA]</scope>
    <source>
        <strain evidence="9">NRRL 1555(-)</strain>
    </source>
</reference>
<dbReference type="VEuPathDB" id="FungiDB:PHYBLDRAFT_150099"/>
<dbReference type="GO" id="GO:0001006">
    <property type="term" value="F:RNA polymerase III type 3 promoter sequence-specific DNA binding"/>
    <property type="evidence" value="ECO:0007669"/>
    <property type="project" value="TreeGrafter"/>
</dbReference>
<feature type="compositionally biased region" description="Basic and acidic residues" evidence="7">
    <location>
        <begin position="179"/>
        <end position="196"/>
    </location>
</feature>
<dbReference type="InterPro" id="IPR022042">
    <property type="entry name" value="snRNA-activating_su3"/>
</dbReference>
<keyword evidence="6" id="KW-0539">Nucleus</keyword>
<evidence type="ECO:0000256" key="6">
    <source>
        <dbReference type="ARBA" id="ARBA00023242"/>
    </source>
</evidence>
<dbReference type="InParanoid" id="A0A167KXE5"/>
<keyword evidence="3" id="KW-0805">Transcription regulation</keyword>
<keyword evidence="9" id="KW-1185">Reference proteome</keyword>
<dbReference type="GO" id="GO:0003681">
    <property type="term" value="F:bent DNA binding"/>
    <property type="evidence" value="ECO:0007669"/>
    <property type="project" value="TreeGrafter"/>
</dbReference>
<sequence>MNTTVNDFKDSLEKLLQKQYRQESEIDFKELQTHVCFDNFMNPEDMRESSDFFNDPTLLSHIKRYKESKENKTPQSQVRRMNGADCVIKRKPQAKSVAPHRVLAKEDEAIYLETQKELDKDSYLNPQVPKRRVYLAQTHVPAFLLSLGSPQNQSSPQTSSLENRDTITNETTSTTNDRGSLDFEERSTGSAEKSHLDSTGSKVANNYNEDNIETIDNEISMMENSSVPETELSRELIYMANRIKRSRLQTLSLDSNADLLPRQYKQLNYIAMKQRNNKVSNGGKKPKTKSKKTNASAGTKNTQPNYMHSDSAQSLIRIAVYHPKIPSKLLQEFSVLGSQTLATFKDAIYCINCAVSDVDPKDIFLNNSVSQNTKETSKSSSFFIEDTLYIDTRPEKLNLNSNDKDITKQEALYAPEVENAIPKGVILHPRQSMEDVTFGELRLQLNHPYLFTNHNSCSHMVMVRDIRLCDYIEAMEIEQGPRLEYTWKFVRYKCNMCLTYPAKYITFNDILSGTSPCYFCEKCFGPFHFDKDGNKTSSFQYIPYNGI</sequence>
<dbReference type="PANTHER" id="PTHR13421:SF16">
    <property type="entry name" value="SNRNA-ACTIVATING PROTEIN COMPLEX SUBUNIT 3"/>
    <property type="match status" value="1"/>
</dbReference>
<name>A0A167KXE5_PHYB8</name>
<dbReference type="EMBL" id="KV440993">
    <property type="protein sequence ID" value="OAD69107.1"/>
    <property type="molecule type" value="Genomic_DNA"/>
</dbReference>
<dbReference type="GO" id="GO:0042796">
    <property type="term" value="P:snRNA transcription by RNA polymerase III"/>
    <property type="evidence" value="ECO:0007669"/>
    <property type="project" value="TreeGrafter"/>
</dbReference>
<organism evidence="8 9">
    <name type="scientific">Phycomyces blakesleeanus (strain ATCC 8743b / DSM 1359 / FGSC 10004 / NBRC 33097 / NRRL 1555)</name>
    <dbReference type="NCBI Taxonomy" id="763407"/>
    <lineage>
        <taxon>Eukaryota</taxon>
        <taxon>Fungi</taxon>
        <taxon>Fungi incertae sedis</taxon>
        <taxon>Mucoromycota</taxon>
        <taxon>Mucoromycotina</taxon>
        <taxon>Mucoromycetes</taxon>
        <taxon>Mucorales</taxon>
        <taxon>Phycomycetaceae</taxon>
        <taxon>Phycomyces</taxon>
    </lineage>
</organism>
<evidence type="ECO:0008006" key="10">
    <source>
        <dbReference type="Google" id="ProtNLM"/>
    </source>
</evidence>
<evidence type="ECO:0000256" key="3">
    <source>
        <dbReference type="ARBA" id="ARBA00023015"/>
    </source>
</evidence>
<accession>A0A167KXE5</accession>
<dbReference type="PANTHER" id="PTHR13421">
    <property type="entry name" value="SNRNA-ACTIVATING PROTEIN COMPLEX SUBUNIT 3"/>
    <property type="match status" value="1"/>
</dbReference>
<feature type="region of interest" description="Disordered" evidence="7">
    <location>
        <begin position="147"/>
        <end position="205"/>
    </location>
</feature>
<feature type="compositionally biased region" description="Low complexity" evidence="7">
    <location>
        <begin position="149"/>
        <end position="161"/>
    </location>
</feature>
<dbReference type="GO" id="GO:0000978">
    <property type="term" value="F:RNA polymerase II cis-regulatory region sequence-specific DNA binding"/>
    <property type="evidence" value="ECO:0007669"/>
    <property type="project" value="TreeGrafter"/>
</dbReference>
<evidence type="ECO:0000256" key="2">
    <source>
        <dbReference type="ARBA" id="ARBA00010410"/>
    </source>
</evidence>
<feature type="region of interest" description="Disordered" evidence="7">
    <location>
        <begin position="273"/>
        <end position="307"/>
    </location>
</feature>
<gene>
    <name evidence="8" type="ORF">PHYBLDRAFT_150099</name>
</gene>
<comment type="similarity">
    <text evidence="2">Belongs to the SNAPC3/SRD2 family.</text>
</comment>
<dbReference type="AlphaFoldDB" id="A0A167KXE5"/>
<dbReference type="GO" id="GO:0001046">
    <property type="term" value="F:core promoter sequence-specific DNA binding"/>
    <property type="evidence" value="ECO:0007669"/>
    <property type="project" value="TreeGrafter"/>
</dbReference>
<evidence type="ECO:0000256" key="7">
    <source>
        <dbReference type="SAM" id="MobiDB-lite"/>
    </source>
</evidence>
<comment type="subcellular location">
    <subcellularLocation>
        <location evidence="1">Nucleus</location>
    </subcellularLocation>
</comment>
<dbReference type="GO" id="GO:0042795">
    <property type="term" value="P:snRNA transcription by RNA polymerase II"/>
    <property type="evidence" value="ECO:0007669"/>
    <property type="project" value="TreeGrafter"/>
</dbReference>
<dbReference type="RefSeq" id="XP_018287147.1">
    <property type="nucleotide sequence ID" value="XM_018432400.1"/>
</dbReference>
<evidence type="ECO:0000256" key="1">
    <source>
        <dbReference type="ARBA" id="ARBA00004123"/>
    </source>
</evidence>
<proteinExistence type="inferred from homology"/>
<evidence type="ECO:0000313" key="9">
    <source>
        <dbReference type="Proteomes" id="UP000077315"/>
    </source>
</evidence>
<dbReference type="Proteomes" id="UP000077315">
    <property type="component" value="Unassembled WGS sequence"/>
</dbReference>